<name>A0A350P967_9ALTE</name>
<gene>
    <name evidence="1" type="ORF">DCW74_19125</name>
</gene>
<organism evidence="1 2">
    <name type="scientific">Alteromonas australica</name>
    <dbReference type="NCBI Taxonomy" id="589873"/>
    <lineage>
        <taxon>Bacteria</taxon>
        <taxon>Pseudomonadati</taxon>
        <taxon>Pseudomonadota</taxon>
        <taxon>Gammaproteobacteria</taxon>
        <taxon>Alteromonadales</taxon>
        <taxon>Alteromonadaceae</taxon>
        <taxon>Alteromonas/Salinimonas group</taxon>
        <taxon>Alteromonas</taxon>
    </lineage>
</organism>
<protein>
    <submittedName>
        <fullName evidence="1">Choline transporter</fullName>
    </submittedName>
</protein>
<proteinExistence type="predicted"/>
<dbReference type="EMBL" id="DNAN01000670">
    <property type="protein sequence ID" value="HAW77834.1"/>
    <property type="molecule type" value="Genomic_DNA"/>
</dbReference>
<dbReference type="Proteomes" id="UP000263517">
    <property type="component" value="Unassembled WGS sequence"/>
</dbReference>
<comment type="caution">
    <text evidence="1">The sequence shown here is derived from an EMBL/GenBank/DDBJ whole genome shotgun (WGS) entry which is preliminary data.</text>
</comment>
<sequence>QPEFGPTDMPEVDESEKPTYYRAEVHLSEGGQNYDIMGWSKISVINDVIDQFHKHQHFIHLLK</sequence>
<reference evidence="1 2" key="1">
    <citation type="journal article" date="2018" name="Nat. Biotechnol.">
        <title>A standardized bacterial taxonomy based on genome phylogeny substantially revises the tree of life.</title>
        <authorList>
            <person name="Parks D.H."/>
            <person name="Chuvochina M."/>
            <person name="Waite D.W."/>
            <person name="Rinke C."/>
            <person name="Skarshewski A."/>
            <person name="Chaumeil P.A."/>
            <person name="Hugenholtz P."/>
        </authorList>
    </citation>
    <scope>NUCLEOTIDE SEQUENCE [LARGE SCALE GENOMIC DNA]</scope>
    <source>
        <strain evidence="1">UBA11978</strain>
    </source>
</reference>
<evidence type="ECO:0000313" key="1">
    <source>
        <dbReference type="EMBL" id="HAW77834.1"/>
    </source>
</evidence>
<evidence type="ECO:0000313" key="2">
    <source>
        <dbReference type="Proteomes" id="UP000263517"/>
    </source>
</evidence>
<feature type="non-terminal residue" evidence="1">
    <location>
        <position position="1"/>
    </location>
</feature>
<accession>A0A350P967</accession>
<dbReference type="AlphaFoldDB" id="A0A350P967"/>